<accession>A0A1I7SWJ4</accession>
<reference evidence="2" key="1">
    <citation type="submission" date="2016-11" db="UniProtKB">
        <authorList>
            <consortium name="WormBaseParasite"/>
        </authorList>
    </citation>
    <scope>IDENTIFICATION</scope>
</reference>
<evidence type="ECO:0000313" key="2">
    <source>
        <dbReference type="WBParaSite" id="BXY_1742500.1"/>
    </source>
</evidence>
<sequence length="114" mass="13267">MPCLISLWRQCVFLKYPPLYYFFFTLFEKTDSLYTKDLNLAPNRGRTFEKGTRREEREAGPVGRLSLFMGGNPNAGLRFCLSAVSVPALYYQSDTWELFTWLTLPPKFSIFCDV</sequence>
<dbReference type="Proteomes" id="UP000095284">
    <property type="component" value="Unplaced"/>
</dbReference>
<dbReference type="WBParaSite" id="BXY_1742500.1">
    <property type="protein sequence ID" value="BXY_1742500.1"/>
    <property type="gene ID" value="BXY_1742500"/>
</dbReference>
<proteinExistence type="predicted"/>
<organism evidence="1 2">
    <name type="scientific">Bursaphelenchus xylophilus</name>
    <name type="common">Pinewood nematode worm</name>
    <name type="synonym">Aphelenchoides xylophilus</name>
    <dbReference type="NCBI Taxonomy" id="6326"/>
    <lineage>
        <taxon>Eukaryota</taxon>
        <taxon>Metazoa</taxon>
        <taxon>Ecdysozoa</taxon>
        <taxon>Nematoda</taxon>
        <taxon>Chromadorea</taxon>
        <taxon>Rhabditida</taxon>
        <taxon>Tylenchina</taxon>
        <taxon>Tylenchomorpha</taxon>
        <taxon>Aphelenchoidea</taxon>
        <taxon>Aphelenchoididae</taxon>
        <taxon>Bursaphelenchus</taxon>
    </lineage>
</organism>
<protein>
    <submittedName>
        <fullName evidence="2">Secreted protein</fullName>
    </submittedName>
</protein>
<evidence type="ECO:0000313" key="1">
    <source>
        <dbReference type="Proteomes" id="UP000095284"/>
    </source>
</evidence>
<dbReference type="AlphaFoldDB" id="A0A1I7SWJ4"/>
<name>A0A1I7SWJ4_BURXY</name>